<dbReference type="Proteomes" id="UP000053372">
    <property type="component" value="Unassembled WGS sequence"/>
</dbReference>
<dbReference type="Pfam" id="PF02470">
    <property type="entry name" value="MlaD"/>
    <property type="match status" value="1"/>
</dbReference>
<evidence type="ECO:0000313" key="6">
    <source>
        <dbReference type="Proteomes" id="UP000053372"/>
    </source>
</evidence>
<comment type="caution">
    <text evidence="4">The sequence shown here is derived from an EMBL/GenBank/DDBJ whole genome shotgun (WGS) entry which is preliminary data.</text>
</comment>
<keyword evidence="2" id="KW-1133">Transmembrane helix</keyword>
<feature type="region of interest" description="Disordered" evidence="1">
    <location>
        <begin position="437"/>
        <end position="499"/>
    </location>
</feature>
<proteinExistence type="predicted"/>
<feature type="compositionally biased region" description="Low complexity" evidence="1">
    <location>
        <begin position="445"/>
        <end position="458"/>
    </location>
</feature>
<protein>
    <submittedName>
        <fullName evidence="4">Mammalian cell entry protein</fullName>
    </submittedName>
</protein>
<keyword evidence="2" id="KW-0812">Transmembrane</keyword>
<dbReference type="EMBL" id="LMTZ01000107">
    <property type="protein sequence ID" value="KST65564.1"/>
    <property type="molecule type" value="Genomic_DNA"/>
</dbReference>
<dbReference type="OrthoDB" id="460587at2"/>
<accession>A0A0V7ZM49</accession>
<dbReference type="PANTHER" id="PTHR34675:SF1">
    <property type="entry name" value="PROTEIN TRIGALACTOSYLDIACYLGLYCEROL 2, CHLOROPLASTIC"/>
    <property type="match status" value="1"/>
</dbReference>
<evidence type="ECO:0000256" key="1">
    <source>
        <dbReference type="SAM" id="MobiDB-lite"/>
    </source>
</evidence>
<feature type="compositionally biased region" description="Basic and acidic residues" evidence="1">
    <location>
        <begin position="478"/>
        <end position="499"/>
    </location>
</feature>
<evidence type="ECO:0000256" key="2">
    <source>
        <dbReference type="SAM" id="Phobius"/>
    </source>
</evidence>
<reference evidence="4 6" key="1">
    <citation type="journal article" date="2015" name="Genome Announc.">
        <title>Draft Genome of the Euendolithic (true boring) Cyanobacterium Mastigocoleus testarum strain BC008.</title>
        <authorList>
            <person name="Guida B.S."/>
            <person name="Garcia-Pichel F."/>
        </authorList>
    </citation>
    <scope>NUCLEOTIDE SEQUENCE [LARGE SCALE GENOMIC DNA]</scope>
    <source>
        <strain evidence="4 6">BC008</strain>
    </source>
</reference>
<gene>
    <name evidence="5" type="ORF">BC008_24015</name>
    <name evidence="4" type="ORF">BC008_42345</name>
</gene>
<keyword evidence="6" id="KW-1185">Reference proteome</keyword>
<feature type="domain" description="Mce/MlaD" evidence="3">
    <location>
        <begin position="47"/>
        <end position="122"/>
    </location>
</feature>
<feature type="transmembrane region" description="Helical" evidence="2">
    <location>
        <begin position="20"/>
        <end position="38"/>
    </location>
</feature>
<feature type="compositionally biased region" description="Polar residues" evidence="1">
    <location>
        <begin position="467"/>
        <end position="477"/>
    </location>
</feature>
<name>A0A0V7ZM49_9CYAN</name>
<dbReference type="AlphaFoldDB" id="A0A0V7ZM49"/>
<evidence type="ECO:0000313" key="4">
    <source>
        <dbReference type="EMBL" id="KST65564.1"/>
    </source>
</evidence>
<dbReference type="InterPro" id="IPR039342">
    <property type="entry name" value="TGD2-like"/>
</dbReference>
<keyword evidence="2" id="KW-0472">Membrane</keyword>
<sequence length="499" mass="54035">MRGSSINSFASTRAFREGSVGLLLLLGLGVFGIVILWLNRLTAAGNSYKAIVEFKNAGGMQKGAVVRYRGVKVGNIAQVRPRPNNVEVEIEINDPNLIIPKNSKIEANQSGLISESIIDITPNASLPANQKFGKPSEESCNKKLIVCNGSRLKGEIGVNIDELIRSSSAFTKLYSQPGVYANVNDALQNTSKAAEQLTLLSKDVSKLVRESQKDLNTFSSAASSVATASKQVTASTNEAIEQFGSTANEIGAVAKEFRNTAKDISLTTKQVNNLLANVDDLVTNNRSSLVTALDNVTQTSQQLRQTVESLSPTINRLTEGELVQNLESLSANASQASANLRDVTKTLNEPNNLLVLQQTLDSARVTFENTQKITSDLDELTGDPKFRQNLKELVGGLSGLVSSTQTIEKQVQVASQLESVKTTLQNSQSTVSRIALEQNKELSAPSKSKIPTKTIKPQTKSKDKNSTPEISPSSLNSEKSENLRQKLKKYRETGNKQEN</sequence>
<evidence type="ECO:0000259" key="3">
    <source>
        <dbReference type="Pfam" id="PF02470"/>
    </source>
</evidence>
<organism evidence="4 6">
    <name type="scientific">Mastigocoleus testarum BC008</name>
    <dbReference type="NCBI Taxonomy" id="371196"/>
    <lineage>
        <taxon>Bacteria</taxon>
        <taxon>Bacillati</taxon>
        <taxon>Cyanobacteriota</taxon>
        <taxon>Cyanophyceae</taxon>
        <taxon>Nostocales</taxon>
        <taxon>Hapalosiphonaceae</taxon>
        <taxon>Mastigocoleus</taxon>
    </lineage>
</organism>
<dbReference type="PANTHER" id="PTHR34675">
    <property type="entry name" value="PROTEIN TRIGALACTOSYLDIACYLGLYCEROL 2, CHLOROPLASTIC"/>
    <property type="match status" value="1"/>
</dbReference>
<evidence type="ECO:0000313" key="5">
    <source>
        <dbReference type="EMBL" id="KST66048.1"/>
    </source>
</evidence>
<dbReference type="EMBL" id="LMTZ01000100">
    <property type="protein sequence ID" value="KST66048.1"/>
    <property type="molecule type" value="Genomic_DNA"/>
</dbReference>
<dbReference type="RefSeq" id="WP_027845317.1">
    <property type="nucleotide sequence ID" value="NZ_LMTZ01000100.1"/>
</dbReference>
<dbReference type="InterPro" id="IPR003399">
    <property type="entry name" value="Mce/MlaD"/>
</dbReference>